<evidence type="ECO:0000259" key="3">
    <source>
        <dbReference type="PROSITE" id="PS50110"/>
    </source>
</evidence>
<comment type="caution">
    <text evidence="4">The sequence shown here is derived from an EMBL/GenBank/DDBJ whole genome shotgun (WGS) entry which is preliminary data.</text>
</comment>
<dbReference type="FunFam" id="3.40.50.2300:FF:000361">
    <property type="entry name" value="Two-component system response regulator"/>
    <property type="match status" value="1"/>
</dbReference>
<keyword evidence="2" id="KW-0597">Phosphoprotein</keyword>
<organism evidence="4 5">
    <name type="scientific">Phaeodactylibacter luteus</name>
    <dbReference type="NCBI Taxonomy" id="1564516"/>
    <lineage>
        <taxon>Bacteria</taxon>
        <taxon>Pseudomonadati</taxon>
        <taxon>Bacteroidota</taxon>
        <taxon>Saprospiria</taxon>
        <taxon>Saprospirales</taxon>
        <taxon>Haliscomenobacteraceae</taxon>
        <taxon>Phaeodactylibacter</taxon>
    </lineage>
</organism>
<accession>A0A5C6RIU7</accession>
<proteinExistence type="predicted"/>
<dbReference type="Gene3D" id="2.40.50.1020">
    <property type="entry name" value="LytTr DNA-binding domain"/>
    <property type="match status" value="1"/>
</dbReference>
<feature type="domain" description="Response regulatory" evidence="3">
    <location>
        <begin position="2"/>
        <end position="115"/>
    </location>
</feature>
<evidence type="ECO:0000313" key="5">
    <source>
        <dbReference type="Proteomes" id="UP000321580"/>
    </source>
</evidence>
<dbReference type="PROSITE" id="PS50110">
    <property type="entry name" value="RESPONSE_REGULATORY"/>
    <property type="match status" value="1"/>
</dbReference>
<reference evidence="4 5" key="1">
    <citation type="submission" date="2019-08" db="EMBL/GenBank/DDBJ databases">
        <title>Genome of Phaeodactylibacter luteus.</title>
        <authorList>
            <person name="Bowman J.P."/>
        </authorList>
    </citation>
    <scope>NUCLEOTIDE SEQUENCE [LARGE SCALE GENOMIC DNA]</scope>
    <source>
        <strain evidence="4 5">KCTC 42180</strain>
    </source>
</reference>
<dbReference type="SUPFAM" id="SSF52172">
    <property type="entry name" value="CheY-like"/>
    <property type="match status" value="1"/>
</dbReference>
<dbReference type="GO" id="GO:0006355">
    <property type="term" value="P:regulation of DNA-templated transcription"/>
    <property type="evidence" value="ECO:0007669"/>
    <property type="project" value="TreeGrafter"/>
</dbReference>
<dbReference type="Pfam" id="PF04397">
    <property type="entry name" value="LytTR"/>
    <property type="match status" value="1"/>
</dbReference>
<dbReference type="GO" id="GO:0032993">
    <property type="term" value="C:protein-DNA complex"/>
    <property type="evidence" value="ECO:0007669"/>
    <property type="project" value="TreeGrafter"/>
</dbReference>
<dbReference type="SMART" id="SM00850">
    <property type="entry name" value="LytTR"/>
    <property type="match status" value="1"/>
</dbReference>
<feature type="modified residue" description="4-aspartylphosphate" evidence="2">
    <location>
        <position position="55"/>
    </location>
</feature>
<dbReference type="GO" id="GO:0005829">
    <property type="term" value="C:cytosol"/>
    <property type="evidence" value="ECO:0007669"/>
    <property type="project" value="TreeGrafter"/>
</dbReference>
<name>A0A5C6RIU7_9BACT</name>
<dbReference type="GO" id="GO:0000976">
    <property type="term" value="F:transcription cis-regulatory region binding"/>
    <property type="evidence" value="ECO:0007669"/>
    <property type="project" value="TreeGrafter"/>
</dbReference>
<dbReference type="OrthoDB" id="646623at2"/>
<dbReference type="InterPro" id="IPR011006">
    <property type="entry name" value="CheY-like_superfamily"/>
</dbReference>
<dbReference type="EMBL" id="VOOR01000031">
    <property type="protein sequence ID" value="TXB62336.1"/>
    <property type="molecule type" value="Genomic_DNA"/>
</dbReference>
<sequence>MKILIIEDEEAAARRLQKMLLRIAPQSEVLQVLESIEGTLNWLAAHPSPDLILMDIHLADGASFELFRLGRVEAPVIFITAYDQYALQAFRVHAIDYLLKPVKEAELSEALQRYEHQQKKAAPDWAALLESVQGSSPGKRFLIRIGQQLKVVDLEDGAYFYTENKSTFMMSKEGKRYPLELSLDKLEETLDPRRYFRANRQVIFAMEAIAEMYAVSKSRVKVALGPEPTFEVVVSTERSPGFKKWLTGEA</sequence>
<dbReference type="PANTHER" id="PTHR48111">
    <property type="entry name" value="REGULATOR OF RPOS"/>
    <property type="match status" value="1"/>
</dbReference>
<dbReference type="AlphaFoldDB" id="A0A5C6RIU7"/>
<protein>
    <submittedName>
        <fullName evidence="4">Response regulator transcription factor</fullName>
    </submittedName>
</protein>
<dbReference type="InterPro" id="IPR007492">
    <property type="entry name" value="LytTR_DNA-bd_dom"/>
</dbReference>
<keyword evidence="5" id="KW-1185">Reference proteome</keyword>
<evidence type="ECO:0000256" key="2">
    <source>
        <dbReference type="PROSITE-ProRule" id="PRU00169"/>
    </source>
</evidence>
<dbReference type="Proteomes" id="UP000321580">
    <property type="component" value="Unassembled WGS sequence"/>
</dbReference>
<dbReference type="Pfam" id="PF00072">
    <property type="entry name" value="Response_reg"/>
    <property type="match status" value="1"/>
</dbReference>
<dbReference type="SMART" id="SM00448">
    <property type="entry name" value="REC"/>
    <property type="match status" value="1"/>
</dbReference>
<dbReference type="RefSeq" id="WP_147168243.1">
    <property type="nucleotide sequence ID" value="NZ_VOOR01000031.1"/>
</dbReference>
<dbReference type="Gene3D" id="3.40.50.2300">
    <property type="match status" value="1"/>
</dbReference>
<gene>
    <name evidence="4" type="ORF">FRY97_14325</name>
</gene>
<dbReference type="GO" id="GO:0000156">
    <property type="term" value="F:phosphorelay response regulator activity"/>
    <property type="evidence" value="ECO:0007669"/>
    <property type="project" value="TreeGrafter"/>
</dbReference>
<dbReference type="PANTHER" id="PTHR48111:SF69">
    <property type="entry name" value="RESPONSE REGULATOR RECEIVER"/>
    <property type="match status" value="1"/>
</dbReference>
<keyword evidence="1" id="KW-0238">DNA-binding</keyword>
<dbReference type="InterPro" id="IPR039420">
    <property type="entry name" value="WalR-like"/>
</dbReference>
<evidence type="ECO:0000313" key="4">
    <source>
        <dbReference type="EMBL" id="TXB62336.1"/>
    </source>
</evidence>
<evidence type="ECO:0000256" key="1">
    <source>
        <dbReference type="ARBA" id="ARBA00023125"/>
    </source>
</evidence>
<dbReference type="InterPro" id="IPR001789">
    <property type="entry name" value="Sig_transdc_resp-reg_receiver"/>
</dbReference>